<protein>
    <recommendedName>
        <fullName evidence="10">Major facilitator superfamily (MFS) profile domain-containing protein</fullName>
    </recommendedName>
</protein>
<keyword evidence="5 7" id="KW-1133">Transmembrane helix</keyword>
<feature type="transmembrane region" description="Helical" evidence="7">
    <location>
        <begin position="322"/>
        <end position="340"/>
    </location>
</feature>
<comment type="subcellular location">
    <subcellularLocation>
        <location evidence="1">Cell membrane</location>
        <topology evidence="1">Multi-pass membrane protein</topology>
    </subcellularLocation>
</comment>
<dbReference type="PANTHER" id="PTHR43266">
    <property type="entry name" value="MACROLIDE-EFFLUX PROTEIN"/>
    <property type="match status" value="1"/>
</dbReference>
<gene>
    <name evidence="8" type="ORF">CTEN210_15467</name>
</gene>
<feature type="transmembrane region" description="Helical" evidence="7">
    <location>
        <begin position="274"/>
        <end position="296"/>
    </location>
</feature>
<keyword evidence="2" id="KW-0813">Transport</keyword>
<evidence type="ECO:0000256" key="7">
    <source>
        <dbReference type="SAM" id="Phobius"/>
    </source>
</evidence>
<evidence type="ECO:0000256" key="3">
    <source>
        <dbReference type="ARBA" id="ARBA00022475"/>
    </source>
</evidence>
<dbReference type="GO" id="GO:0005886">
    <property type="term" value="C:plasma membrane"/>
    <property type="evidence" value="ECO:0007669"/>
    <property type="project" value="UniProtKB-SubCell"/>
</dbReference>
<dbReference type="SUPFAM" id="SSF103473">
    <property type="entry name" value="MFS general substrate transporter"/>
    <property type="match status" value="1"/>
</dbReference>
<evidence type="ECO:0000256" key="2">
    <source>
        <dbReference type="ARBA" id="ARBA00022448"/>
    </source>
</evidence>
<dbReference type="InterPro" id="IPR036259">
    <property type="entry name" value="MFS_trans_sf"/>
</dbReference>
<reference evidence="8 9" key="1">
    <citation type="journal article" date="2021" name="Sci. Rep.">
        <title>The genome of the diatom Chaetoceros tenuissimus carries an ancient integrated fragment of an extant virus.</title>
        <authorList>
            <person name="Hongo Y."/>
            <person name="Kimura K."/>
            <person name="Takaki Y."/>
            <person name="Yoshida Y."/>
            <person name="Baba S."/>
            <person name="Kobayashi G."/>
            <person name="Nagasaki K."/>
            <person name="Hano T."/>
            <person name="Tomaru Y."/>
        </authorList>
    </citation>
    <scope>NUCLEOTIDE SEQUENCE [LARGE SCALE GENOMIC DNA]</scope>
    <source>
        <strain evidence="8 9">NIES-3715</strain>
    </source>
</reference>
<evidence type="ECO:0008006" key="10">
    <source>
        <dbReference type="Google" id="ProtNLM"/>
    </source>
</evidence>
<dbReference type="Gene3D" id="1.20.1250.20">
    <property type="entry name" value="MFS general substrate transporter like domains"/>
    <property type="match status" value="1"/>
</dbReference>
<evidence type="ECO:0000313" key="9">
    <source>
        <dbReference type="Proteomes" id="UP001054902"/>
    </source>
</evidence>
<keyword evidence="9" id="KW-1185">Reference proteome</keyword>
<dbReference type="GO" id="GO:0022857">
    <property type="term" value="F:transmembrane transporter activity"/>
    <property type="evidence" value="ECO:0007669"/>
    <property type="project" value="InterPro"/>
</dbReference>
<dbReference type="InterPro" id="IPR011701">
    <property type="entry name" value="MFS"/>
</dbReference>
<evidence type="ECO:0000256" key="1">
    <source>
        <dbReference type="ARBA" id="ARBA00004651"/>
    </source>
</evidence>
<feature type="transmembrane region" description="Helical" evidence="7">
    <location>
        <begin position="105"/>
        <end position="124"/>
    </location>
</feature>
<comment type="caution">
    <text evidence="8">The sequence shown here is derived from an EMBL/GenBank/DDBJ whole genome shotgun (WGS) entry which is preliminary data.</text>
</comment>
<dbReference type="Proteomes" id="UP001054902">
    <property type="component" value="Unassembled WGS sequence"/>
</dbReference>
<keyword evidence="6 7" id="KW-0472">Membrane</keyword>
<accession>A0AAD3D6Z3</accession>
<evidence type="ECO:0000256" key="6">
    <source>
        <dbReference type="ARBA" id="ARBA00023136"/>
    </source>
</evidence>
<evidence type="ECO:0000256" key="4">
    <source>
        <dbReference type="ARBA" id="ARBA00022692"/>
    </source>
</evidence>
<dbReference type="EMBL" id="BLLK01000062">
    <property type="protein sequence ID" value="GFH58991.1"/>
    <property type="molecule type" value="Genomic_DNA"/>
</dbReference>
<dbReference type="AlphaFoldDB" id="A0AAD3D6Z3"/>
<feature type="transmembrane region" description="Helical" evidence="7">
    <location>
        <begin position="74"/>
        <end position="93"/>
    </location>
</feature>
<feature type="transmembrane region" description="Helical" evidence="7">
    <location>
        <begin position="41"/>
        <end position="62"/>
    </location>
</feature>
<dbReference type="PANTHER" id="PTHR43266:SF2">
    <property type="entry name" value="MAJOR FACILITATOR SUPERFAMILY (MFS) PROFILE DOMAIN-CONTAINING PROTEIN"/>
    <property type="match status" value="1"/>
</dbReference>
<keyword evidence="3" id="KW-1003">Cell membrane</keyword>
<feature type="transmembrane region" description="Helical" evidence="7">
    <location>
        <begin position="347"/>
        <end position="367"/>
    </location>
</feature>
<organism evidence="8 9">
    <name type="scientific">Chaetoceros tenuissimus</name>
    <dbReference type="NCBI Taxonomy" id="426638"/>
    <lineage>
        <taxon>Eukaryota</taxon>
        <taxon>Sar</taxon>
        <taxon>Stramenopiles</taxon>
        <taxon>Ochrophyta</taxon>
        <taxon>Bacillariophyta</taxon>
        <taxon>Coscinodiscophyceae</taxon>
        <taxon>Chaetocerotophycidae</taxon>
        <taxon>Chaetocerotales</taxon>
        <taxon>Chaetocerotaceae</taxon>
        <taxon>Chaetoceros</taxon>
    </lineage>
</organism>
<evidence type="ECO:0000256" key="5">
    <source>
        <dbReference type="ARBA" id="ARBA00022989"/>
    </source>
</evidence>
<feature type="transmembrane region" description="Helical" evidence="7">
    <location>
        <begin position="170"/>
        <end position="193"/>
    </location>
</feature>
<name>A0AAD3D6Z3_9STRA</name>
<sequence length="491" mass="53750">MSTENNMIPDASGLKRCKAPSLSKTYRGYSNLLFKNQNFRYYILSHFAMHAGDAIVGLSTLLCVENLAPNSGESIGTLVMYNLISEVLFLPLGGILADSFDKRKVMIALDLSASIGVLTFIYALRSDNLSILYAASILRSSLVALYHPVTHSIATMMVFNPEDLKRTTTVSAIAWSLTYILGGLFGGVLASSAGLEVCYVIDSTLYVFSAILMYKVRGDFNTALNQNTMEIASGSKKDGEGSKQSIMQKIRSTLFALFARIQTFLSMTRALFKYIFTCGFSLLLFMKASSVILIGADDIIAVMVTEHPSNAEESSIELGKVYAFQGLGNLLGPIIFNILFIDGNRPYTLQVACIVGFAVTIIGWYGIANISSFQAYCIFIFVRSMGSSTIYWNSTLLLQNLVSADILGRILSYDKALASFFEACAAYAAGELEDNNFGRHEISILCTGASLFFLIFWGTYHLFGKGAARKEYRENLTSISNDTKVHSAGIV</sequence>
<dbReference type="Pfam" id="PF07690">
    <property type="entry name" value="MFS_1"/>
    <property type="match status" value="1"/>
</dbReference>
<evidence type="ECO:0000313" key="8">
    <source>
        <dbReference type="EMBL" id="GFH58991.1"/>
    </source>
</evidence>
<feature type="transmembrane region" description="Helical" evidence="7">
    <location>
        <begin position="442"/>
        <end position="463"/>
    </location>
</feature>
<proteinExistence type="predicted"/>
<keyword evidence="4 7" id="KW-0812">Transmembrane</keyword>